<dbReference type="Proteomes" id="UP000037267">
    <property type="component" value="Unassembled WGS sequence"/>
</dbReference>
<protein>
    <submittedName>
        <fullName evidence="2">Uncharacterized protein</fullName>
    </submittedName>
</protein>
<dbReference type="AlphaFoldDB" id="A0A0L0WCW8"/>
<feature type="region of interest" description="Disordered" evidence="1">
    <location>
        <begin position="25"/>
        <end position="44"/>
    </location>
</feature>
<evidence type="ECO:0000313" key="2">
    <source>
        <dbReference type="EMBL" id="KNF09313.1"/>
    </source>
</evidence>
<name>A0A0L0WCW8_GOTPU</name>
<organism evidence="2 3">
    <name type="scientific">Gottschalkia purinilytica</name>
    <name type="common">Clostridium purinilyticum</name>
    <dbReference type="NCBI Taxonomy" id="1503"/>
    <lineage>
        <taxon>Bacteria</taxon>
        <taxon>Bacillati</taxon>
        <taxon>Bacillota</taxon>
        <taxon>Tissierellia</taxon>
        <taxon>Tissierellales</taxon>
        <taxon>Gottschalkiaceae</taxon>
        <taxon>Gottschalkia</taxon>
    </lineage>
</organism>
<keyword evidence="3" id="KW-1185">Reference proteome</keyword>
<evidence type="ECO:0000313" key="3">
    <source>
        <dbReference type="Proteomes" id="UP000037267"/>
    </source>
</evidence>
<comment type="caution">
    <text evidence="2">The sequence shown here is derived from an EMBL/GenBank/DDBJ whole genome shotgun (WGS) entry which is preliminary data.</text>
</comment>
<dbReference type="InterPro" id="IPR047675">
    <property type="entry name" value="Putative_zinc-bd"/>
</dbReference>
<proteinExistence type="predicted"/>
<accession>A0A0L0WCW8</accession>
<sequence length="191" mass="22056">MYCGAKTRTGQPCKNRAMANGRCRMHGGKSTGAKDKEKLKKNKNAVKTGEHETIWLDTLDSEEIELIDRINLDKIKQIDEELRLFTIRERRMLKRIQELKNKDCIVASRQAGIINNKETNLVEMTTALDKIHDIEEALTRVQAQKTKLIELKHKLEIDLNTDDNTEAIENFIQATTMTSEEIENLFKEEEN</sequence>
<dbReference type="STRING" id="1503.CLPU_3c00910"/>
<gene>
    <name evidence="2" type="ORF">CLPU_3c00910</name>
</gene>
<dbReference type="OrthoDB" id="7358785at2"/>
<dbReference type="NCBIfam" id="NF041373">
    <property type="entry name" value="HGG_STG"/>
    <property type="match status" value="1"/>
</dbReference>
<dbReference type="RefSeq" id="WP_050354310.1">
    <property type="nucleotide sequence ID" value="NZ_LGSS01000003.1"/>
</dbReference>
<evidence type="ECO:0000256" key="1">
    <source>
        <dbReference type="SAM" id="MobiDB-lite"/>
    </source>
</evidence>
<dbReference type="EMBL" id="LGSS01000003">
    <property type="protein sequence ID" value="KNF09313.1"/>
    <property type="molecule type" value="Genomic_DNA"/>
</dbReference>
<reference evidence="3" key="1">
    <citation type="submission" date="2015-07" db="EMBL/GenBank/DDBJ databases">
        <title>Draft genome sequence of the purine-degrading Gottschalkia purinilyticum DSM 1384 (formerly Clostridium purinilyticum).</title>
        <authorList>
            <person name="Poehlein A."/>
            <person name="Schiel-Bengelsdorf B."/>
            <person name="Bengelsdorf F.R."/>
            <person name="Daniel R."/>
            <person name="Duerre P."/>
        </authorList>
    </citation>
    <scope>NUCLEOTIDE SEQUENCE [LARGE SCALE GENOMIC DNA]</scope>
    <source>
        <strain evidence="3">DSM 1384</strain>
    </source>
</reference>